<feature type="transmembrane region" description="Helical" evidence="9">
    <location>
        <begin position="121"/>
        <end position="139"/>
    </location>
</feature>
<comment type="similarity">
    <text evidence="2">Belongs to the major facilitator superfamily. Metabolite:H+ Symporter (MHS) family (TC 2.A.1.6) family.</text>
</comment>
<evidence type="ECO:0000256" key="6">
    <source>
        <dbReference type="ARBA" id="ARBA00022847"/>
    </source>
</evidence>
<name>A0ABP7KSD3_9MICO</name>
<dbReference type="EMBL" id="BAABCN010000010">
    <property type="protein sequence ID" value="GAA3885821.1"/>
    <property type="molecule type" value="Genomic_DNA"/>
</dbReference>
<evidence type="ECO:0000256" key="9">
    <source>
        <dbReference type="SAM" id="Phobius"/>
    </source>
</evidence>
<evidence type="ECO:0000256" key="2">
    <source>
        <dbReference type="ARBA" id="ARBA00008240"/>
    </source>
</evidence>
<feature type="transmembrane region" description="Helical" evidence="9">
    <location>
        <begin position="283"/>
        <end position="302"/>
    </location>
</feature>
<evidence type="ECO:0000256" key="5">
    <source>
        <dbReference type="ARBA" id="ARBA00022692"/>
    </source>
</evidence>
<feature type="transmembrane region" description="Helical" evidence="9">
    <location>
        <begin position="314"/>
        <end position="333"/>
    </location>
</feature>
<feature type="transmembrane region" description="Helical" evidence="9">
    <location>
        <begin position="24"/>
        <end position="49"/>
    </location>
</feature>
<feature type="transmembrane region" description="Helical" evidence="9">
    <location>
        <begin position="405"/>
        <end position="424"/>
    </location>
</feature>
<evidence type="ECO:0000259" key="10">
    <source>
        <dbReference type="PROSITE" id="PS50850"/>
    </source>
</evidence>
<keyword evidence="3" id="KW-0813">Transport</keyword>
<keyword evidence="7 9" id="KW-1133">Transmembrane helix</keyword>
<dbReference type="PANTHER" id="PTHR43528">
    <property type="entry name" value="ALPHA-KETOGLUTARATE PERMEASE"/>
    <property type="match status" value="1"/>
</dbReference>
<dbReference type="Proteomes" id="UP001501803">
    <property type="component" value="Unassembled WGS sequence"/>
</dbReference>
<keyword evidence="5 9" id="KW-0812">Transmembrane</keyword>
<evidence type="ECO:0000256" key="7">
    <source>
        <dbReference type="ARBA" id="ARBA00022989"/>
    </source>
</evidence>
<organism evidence="11 12">
    <name type="scientific">Leifsonia kafniensis</name>
    <dbReference type="NCBI Taxonomy" id="475957"/>
    <lineage>
        <taxon>Bacteria</taxon>
        <taxon>Bacillati</taxon>
        <taxon>Actinomycetota</taxon>
        <taxon>Actinomycetes</taxon>
        <taxon>Micrococcales</taxon>
        <taxon>Microbacteriaceae</taxon>
        <taxon>Leifsonia</taxon>
    </lineage>
</organism>
<evidence type="ECO:0000256" key="1">
    <source>
        <dbReference type="ARBA" id="ARBA00004651"/>
    </source>
</evidence>
<keyword evidence="8 9" id="KW-0472">Membrane</keyword>
<dbReference type="InterPro" id="IPR005829">
    <property type="entry name" value="Sugar_transporter_CS"/>
</dbReference>
<gene>
    <name evidence="11" type="ORF">GCM10022381_29950</name>
</gene>
<keyword evidence="6" id="KW-0769">Symport</keyword>
<feature type="transmembrane region" description="Helical" evidence="9">
    <location>
        <begin position="339"/>
        <end position="366"/>
    </location>
</feature>
<sequence>MSQSTAPTSTLPTFEQRKRARRRLLGGAVGTFVEWYDFLIYGLTVPVFAAQFFGDSNPTVALLSTFAIFGVGFLARPLGGIMFGYLGDRIGRIKVLAITILLMGVATGLIGFLPIYASVGMLAPLLLLVLRLIQGFSTGGEHSGALSFVVESAPQGRRGYWIAIVYSVSILPGVLLGFGLIGLRSWIGEDAYLEWGWRLPFFLGAILAVIGLWLRMRLRDPEEFTRAQEEEGVTNPLKAAITKEWRSLLVVLVILIPNLAGYYFLVTYMYSYAITTVGVDPNIALLSNTIASIVIMVGSLFGGKLADRIGRKPLMITGAIWMAVSAFPALHLLSSGTTAGVIFAQILVAVGVMFYVSGAVVTMLELFRTSSRYSAHGLSYGLGTAIFGGATPFVATALASSMGPIAPAIILVIAGALSLAVLIFTPETRDVSLSEGAVQFNAE</sequence>
<proteinExistence type="inferred from homology"/>
<feature type="domain" description="Major facilitator superfamily (MFS) profile" evidence="10">
    <location>
        <begin position="23"/>
        <end position="429"/>
    </location>
</feature>
<dbReference type="PROSITE" id="PS00216">
    <property type="entry name" value="SUGAR_TRANSPORT_1"/>
    <property type="match status" value="1"/>
</dbReference>
<dbReference type="InterPro" id="IPR011701">
    <property type="entry name" value="MFS"/>
</dbReference>
<evidence type="ECO:0000256" key="3">
    <source>
        <dbReference type="ARBA" id="ARBA00022448"/>
    </source>
</evidence>
<dbReference type="Gene3D" id="1.20.1250.20">
    <property type="entry name" value="MFS general substrate transporter like domains"/>
    <property type="match status" value="1"/>
</dbReference>
<feature type="transmembrane region" description="Helical" evidence="9">
    <location>
        <begin position="248"/>
        <end position="271"/>
    </location>
</feature>
<feature type="transmembrane region" description="Helical" evidence="9">
    <location>
        <begin position="378"/>
        <end position="399"/>
    </location>
</feature>
<keyword evidence="12" id="KW-1185">Reference proteome</keyword>
<reference evidence="12" key="1">
    <citation type="journal article" date="2019" name="Int. J. Syst. Evol. Microbiol.">
        <title>The Global Catalogue of Microorganisms (GCM) 10K type strain sequencing project: providing services to taxonomists for standard genome sequencing and annotation.</title>
        <authorList>
            <consortium name="The Broad Institute Genomics Platform"/>
            <consortium name="The Broad Institute Genome Sequencing Center for Infectious Disease"/>
            <person name="Wu L."/>
            <person name="Ma J."/>
        </authorList>
    </citation>
    <scope>NUCLEOTIDE SEQUENCE [LARGE SCALE GENOMIC DNA]</scope>
    <source>
        <strain evidence="12">JCM 17021</strain>
    </source>
</reference>
<dbReference type="SUPFAM" id="SSF103473">
    <property type="entry name" value="MFS general substrate transporter"/>
    <property type="match status" value="1"/>
</dbReference>
<dbReference type="PROSITE" id="PS00217">
    <property type="entry name" value="SUGAR_TRANSPORT_2"/>
    <property type="match status" value="1"/>
</dbReference>
<comment type="caution">
    <text evidence="11">The sequence shown here is derived from an EMBL/GenBank/DDBJ whole genome shotgun (WGS) entry which is preliminary data.</text>
</comment>
<comment type="subcellular location">
    <subcellularLocation>
        <location evidence="1">Cell membrane</location>
        <topology evidence="1">Multi-pass membrane protein</topology>
    </subcellularLocation>
</comment>
<feature type="transmembrane region" description="Helical" evidence="9">
    <location>
        <begin position="95"/>
        <end position="115"/>
    </location>
</feature>
<feature type="transmembrane region" description="Helical" evidence="9">
    <location>
        <begin position="160"/>
        <end position="183"/>
    </location>
</feature>
<dbReference type="InterPro" id="IPR051084">
    <property type="entry name" value="H+-coupled_symporters"/>
</dbReference>
<dbReference type="InterPro" id="IPR036259">
    <property type="entry name" value="MFS_trans_sf"/>
</dbReference>
<accession>A0ABP7KSD3</accession>
<dbReference type="RefSeq" id="WP_345068157.1">
    <property type="nucleotide sequence ID" value="NZ_BAABCN010000010.1"/>
</dbReference>
<dbReference type="PANTHER" id="PTHR43528:SF1">
    <property type="entry name" value="ALPHA-KETOGLUTARATE PERMEASE"/>
    <property type="match status" value="1"/>
</dbReference>
<dbReference type="InterPro" id="IPR020846">
    <property type="entry name" value="MFS_dom"/>
</dbReference>
<evidence type="ECO:0000256" key="4">
    <source>
        <dbReference type="ARBA" id="ARBA00022475"/>
    </source>
</evidence>
<feature type="transmembrane region" description="Helical" evidence="9">
    <location>
        <begin position="195"/>
        <end position="214"/>
    </location>
</feature>
<dbReference type="Pfam" id="PF07690">
    <property type="entry name" value="MFS_1"/>
    <property type="match status" value="1"/>
</dbReference>
<evidence type="ECO:0000256" key="8">
    <source>
        <dbReference type="ARBA" id="ARBA00023136"/>
    </source>
</evidence>
<keyword evidence="4" id="KW-1003">Cell membrane</keyword>
<evidence type="ECO:0000313" key="12">
    <source>
        <dbReference type="Proteomes" id="UP001501803"/>
    </source>
</evidence>
<feature type="transmembrane region" description="Helical" evidence="9">
    <location>
        <begin position="61"/>
        <end position="83"/>
    </location>
</feature>
<protein>
    <submittedName>
        <fullName evidence="11">MFS transporter</fullName>
    </submittedName>
</protein>
<evidence type="ECO:0000313" key="11">
    <source>
        <dbReference type="EMBL" id="GAA3885821.1"/>
    </source>
</evidence>
<dbReference type="PROSITE" id="PS50850">
    <property type="entry name" value="MFS"/>
    <property type="match status" value="1"/>
</dbReference>